<proteinExistence type="predicted"/>
<reference evidence="3" key="1">
    <citation type="journal article" date="2019" name="Int. J. Syst. Evol. Microbiol.">
        <title>The Global Catalogue of Microorganisms (GCM) 10K type strain sequencing project: providing services to taxonomists for standard genome sequencing and annotation.</title>
        <authorList>
            <consortium name="The Broad Institute Genomics Platform"/>
            <consortium name="The Broad Institute Genome Sequencing Center for Infectious Disease"/>
            <person name="Wu L."/>
            <person name="Ma J."/>
        </authorList>
    </citation>
    <scope>NUCLEOTIDE SEQUENCE [LARGE SCALE GENOMIC DNA]</scope>
    <source>
        <strain evidence="3">JCM 16916</strain>
    </source>
</reference>
<dbReference type="EMBL" id="BAAAZU010000003">
    <property type="protein sequence ID" value="GAA3915259.1"/>
    <property type="molecule type" value="Genomic_DNA"/>
</dbReference>
<dbReference type="Proteomes" id="UP001501727">
    <property type="component" value="Unassembled WGS sequence"/>
</dbReference>
<evidence type="ECO:0000313" key="2">
    <source>
        <dbReference type="EMBL" id="GAA3915259.1"/>
    </source>
</evidence>
<feature type="compositionally biased region" description="Basic and acidic residues" evidence="1">
    <location>
        <begin position="299"/>
        <end position="308"/>
    </location>
</feature>
<protein>
    <submittedName>
        <fullName evidence="2">DUF1631 domain-containing protein</fullName>
    </submittedName>
</protein>
<sequence>MSASTPSNDATPRTLAAAGLPRRVRKALEQALSLVTAELDGSLGNMLREFEQELFRLADLARNPGAESNYMQTLRTLRMNRSDLIPSFMQELEAGVAAIRTARPVTAKPEREEPVPFHALSLVEDEVMDEDAVLREVASRQESRAALPLHLLGQRYGVLAGSPAFDAERIPLGPRALCRAMRSASQTLQVPYEARLLLYRIFDRLVMANYARTLEKLDEAMDIAGILPGLTFVPVRARATAQRAAETPAGSATGNGRGRGDAARSDDSPPAAESGPGPGPEPGPGDDHGSASGGHPRRRVSDRGEGARRAPPRGGSASAQMRPHTAWMGESWDDPDGDDEQASLDMLQQLMSGRRALIGKLRPSRPTGPREELSTGDVFQALGVLQAQPPSATGNNRSLHDIKQTLLAQARQRHGKGAALSQRDNDTFELLSMLYGQIEEEIRADAPGAALIRRLQLPLLRVALQDRAFFVRGHHPARRLLNTVAESAARWLDKDDYDPQMLLPLQQAVTHVVENYDGDEAVFDASNNKLESHLQEQVRKAELLERRHVEAARGKEKLEVAKTRAGETLAAIIGERRLAKFVRALLNQAWADVLTLTLLRQGEGSEEWRRQVQATQEIVAACSNDDTPADPALTTHVAEALAQVGYHADEADVIAQRLTRAVPEGEDDPASRTELAVKLKARARLGEDPARAKRPKLPPRTPAEQGRYEQLRVLPFGTWIEFVTNQQGDFVRRRLSWFSPVTDNALFVNQRGQRVGEYSLDTLARMITAGQARIVTAERGRLVDRAWQAAVSALRSFAGRGDEPALLESK</sequence>
<feature type="compositionally biased region" description="Acidic residues" evidence="1">
    <location>
        <begin position="331"/>
        <end position="341"/>
    </location>
</feature>
<evidence type="ECO:0000313" key="3">
    <source>
        <dbReference type="Proteomes" id="UP001501727"/>
    </source>
</evidence>
<dbReference type="RefSeq" id="WP_344758408.1">
    <property type="nucleotide sequence ID" value="NZ_BAAAZU010000003.1"/>
</dbReference>
<dbReference type="Pfam" id="PF07793">
    <property type="entry name" value="DUF1631"/>
    <property type="match status" value="1"/>
</dbReference>
<organism evidence="2 3">
    <name type="scientific">Luteimonas lutimaris</name>
    <dbReference type="NCBI Taxonomy" id="698645"/>
    <lineage>
        <taxon>Bacteria</taxon>
        <taxon>Pseudomonadati</taxon>
        <taxon>Pseudomonadota</taxon>
        <taxon>Gammaproteobacteria</taxon>
        <taxon>Lysobacterales</taxon>
        <taxon>Lysobacteraceae</taxon>
        <taxon>Luteimonas</taxon>
    </lineage>
</organism>
<evidence type="ECO:0000256" key="1">
    <source>
        <dbReference type="SAM" id="MobiDB-lite"/>
    </source>
</evidence>
<accession>A0ABP7M5R1</accession>
<dbReference type="InterPro" id="IPR012434">
    <property type="entry name" value="DUF1631"/>
</dbReference>
<feature type="region of interest" description="Disordered" evidence="1">
    <location>
        <begin position="242"/>
        <end position="341"/>
    </location>
</feature>
<comment type="caution">
    <text evidence="2">The sequence shown here is derived from an EMBL/GenBank/DDBJ whole genome shotgun (WGS) entry which is preliminary data.</text>
</comment>
<keyword evidence="3" id="KW-1185">Reference proteome</keyword>
<feature type="compositionally biased region" description="Basic and acidic residues" evidence="1">
    <location>
        <begin position="258"/>
        <end position="267"/>
    </location>
</feature>
<gene>
    <name evidence="2" type="ORF">GCM10022229_05520</name>
</gene>
<name>A0ABP7M5R1_9GAMM</name>